<gene>
    <name evidence="1" type="ORF">L596_009229</name>
</gene>
<dbReference type="EMBL" id="AZBU02000002">
    <property type="protein sequence ID" value="TKR95004.1"/>
    <property type="molecule type" value="Genomic_DNA"/>
</dbReference>
<protein>
    <submittedName>
        <fullName evidence="1">Uncharacterized protein</fullName>
    </submittedName>
</protein>
<evidence type="ECO:0000313" key="2">
    <source>
        <dbReference type="Proteomes" id="UP000298663"/>
    </source>
</evidence>
<dbReference type="AlphaFoldDB" id="A0A4U5PFY5"/>
<keyword evidence="2" id="KW-1185">Reference proteome</keyword>
<comment type="caution">
    <text evidence="1">The sequence shown here is derived from an EMBL/GenBank/DDBJ whole genome shotgun (WGS) entry which is preliminary data.</text>
</comment>
<proteinExistence type="predicted"/>
<reference evidence="1 2" key="2">
    <citation type="journal article" date="2019" name="G3 (Bethesda)">
        <title>Hybrid Assembly of the Genome of the Entomopathogenic Nematode Steinernema carpocapsae Identifies the X-Chromosome.</title>
        <authorList>
            <person name="Serra L."/>
            <person name="Macchietto M."/>
            <person name="Macias-Munoz A."/>
            <person name="McGill C.J."/>
            <person name="Rodriguez I.M."/>
            <person name="Rodriguez B."/>
            <person name="Murad R."/>
            <person name="Mortazavi A."/>
        </authorList>
    </citation>
    <scope>NUCLEOTIDE SEQUENCE [LARGE SCALE GENOMIC DNA]</scope>
    <source>
        <strain evidence="1 2">ALL</strain>
    </source>
</reference>
<dbReference type="Proteomes" id="UP000298663">
    <property type="component" value="Unassembled WGS sequence"/>
</dbReference>
<reference evidence="1 2" key="1">
    <citation type="journal article" date="2015" name="Genome Biol.">
        <title>Comparative genomics of Steinernema reveals deeply conserved gene regulatory networks.</title>
        <authorList>
            <person name="Dillman A.R."/>
            <person name="Macchietto M."/>
            <person name="Porter C.F."/>
            <person name="Rogers A."/>
            <person name="Williams B."/>
            <person name="Antoshechkin I."/>
            <person name="Lee M.M."/>
            <person name="Goodwin Z."/>
            <person name="Lu X."/>
            <person name="Lewis E.E."/>
            <person name="Goodrich-Blair H."/>
            <person name="Stock S.P."/>
            <person name="Adams B.J."/>
            <person name="Sternberg P.W."/>
            <person name="Mortazavi A."/>
        </authorList>
    </citation>
    <scope>NUCLEOTIDE SEQUENCE [LARGE SCALE GENOMIC DNA]</scope>
    <source>
        <strain evidence="1 2">ALL</strain>
    </source>
</reference>
<evidence type="ECO:0000313" key="1">
    <source>
        <dbReference type="EMBL" id="TKR95004.1"/>
    </source>
</evidence>
<sequence length="361" mass="41918">MEMASMEFTPLEFLDEVIEHVRDLRDLAQLSGDLGSLAHEKLDKSFYCVLKIPGVFKENVSFLNENQVQEVLYKKRIDFTPCEPTLPPFGKYFSDSIVLADQLYSGGEPEEKKPLSNGLEILKMALNAPRRTLEISNAPEREIVGNEDNLECVFPDLTSVFNRLVMSTESFSNTFYTALTLFANASRIYHLTLNHDQVSSQYFGGPRANPNFASPPMEFQRLILNLFYQPQFRILLINFQFLYWARTTFLDVLVWNWLTLEALSESVSRERKYVRVLGEPPNELLEKYAFQEIPNSSEFHRPIEDERSVRQFRLSHPSDPDRRIYITTYQQPPRFALFAFALLGENNLNPDQFFFVNFVVT</sequence>
<organism evidence="1 2">
    <name type="scientific">Steinernema carpocapsae</name>
    <name type="common">Entomopathogenic nematode</name>
    <dbReference type="NCBI Taxonomy" id="34508"/>
    <lineage>
        <taxon>Eukaryota</taxon>
        <taxon>Metazoa</taxon>
        <taxon>Ecdysozoa</taxon>
        <taxon>Nematoda</taxon>
        <taxon>Chromadorea</taxon>
        <taxon>Rhabditida</taxon>
        <taxon>Tylenchina</taxon>
        <taxon>Panagrolaimomorpha</taxon>
        <taxon>Strongyloidoidea</taxon>
        <taxon>Steinernematidae</taxon>
        <taxon>Steinernema</taxon>
    </lineage>
</organism>
<name>A0A4U5PFY5_STECR</name>
<accession>A0A4U5PFY5</accession>